<feature type="chain" id="PRO_5022091593" description="Lipoprotein" evidence="1">
    <location>
        <begin position="25"/>
        <end position="430"/>
    </location>
</feature>
<accession>A0A511YXF0</accession>
<sequence>MTSARSTAAALAGILIMAGAAACANEVKPDCELAVIAEATLVDLAEVRPGPAREGCDFTVDARVGGEEGSLPAALALDSDGETLALLLPTEQDPLGEIQYASGIAVFDADGDVETILREPGSVAPSVTPWLGALTDDWVLWADSTSSELAALDSVIYSADRHTGEIRKLGETSRDPEGRSRTVAGYSRPTIVGDWAFWVDVPVGKDGSADRAQIVTAPLDGSSAPVVVAGRGFMATADDCSPVPALVFADPGVGEARILRVPVDAEGPGPVEVVAQIDLAADEFLEDVAACDQALGWAVTREEPAETDADDQGLAASPGTMKTTLWLTTEYGTTQFTSVAGQTLADVALNEHYLAFTQVEPGNAATHYLFRPADRALLTIPTELGAGQVFRLAGDKALWLQPQEGEAAEEAFVDLRRAEAIIATLTTPTS</sequence>
<dbReference type="AlphaFoldDB" id="A0A511YXF0"/>
<dbReference type="Proteomes" id="UP000321484">
    <property type="component" value="Unassembled WGS sequence"/>
</dbReference>
<organism evidence="2 3">
    <name type="scientific">Actinotalea fermentans</name>
    <dbReference type="NCBI Taxonomy" id="43671"/>
    <lineage>
        <taxon>Bacteria</taxon>
        <taxon>Bacillati</taxon>
        <taxon>Actinomycetota</taxon>
        <taxon>Actinomycetes</taxon>
        <taxon>Micrococcales</taxon>
        <taxon>Cellulomonadaceae</taxon>
        <taxon>Actinotalea</taxon>
    </lineage>
</organism>
<feature type="signal peptide" evidence="1">
    <location>
        <begin position="1"/>
        <end position="24"/>
    </location>
</feature>
<evidence type="ECO:0000256" key="1">
    <source>
        <dbReference type="SAM" id="SignalP"/>
    </source>
</evidence>
<comment type="caution">
    <text evidence="2">The sequence shown here is derived from an EMBL/GenBank/DDBJ whole genome shotgun (WGS) entry which is preliminary data.</text>
</comment>
<proteinExistence type="predicted"/>
<dbReference type="EMBL" id="BJYK01000004">
    <property type="protein sequence ID" value="GEN79877.1"/>
    <property type="molecule type" value="Genomic_DNA"/>
</dbReference>
<protein>
    <recommendedName>
        <fullName evidence="4">Lipoprotein</fullName>
    </recommendedName>
</protein>
<keyword evidence="3" id="KW-1185">Reference proteome</keyword>
<gene>
    <name evidence="2" type="ORF">AFE02nite_16110</name>
</gene>
<evidence type="ECO:0000313" key="2">
    <source>
        <dbReference type="EMBL" id="GEN79877.1"/>
    </source>
</evidence>
<keyword evidence="1" id="KW-0732">Signal</keyword>
<evidence type="ECO:0008006" key="4">
    <source>
        <dbReference type="Google" id="ProtNLM"/>
    </source>
</evidence>
<dbReference type="PROSITE" id="PS51257">
    <property type="entry name" value="PROKAR_LIPOPROTEIN"/>
    <property type="match status" value="1"/>
</dbReference>
<reference evidence="2 3" key="1">
    <citation type="submission" date="2019-07" db="EMBL/GenBank/DDBJ databases">
        <title>Whole genome shotgun sequence of Actinotalea fermentans NBRC 105374.</title>
        <authorList>
            <person name="Hosoyama A."/>
            <person name="Uohara A."/>
            <person name="Ohji S."/>
            <person name="Ichikawa N."/>
        </authorList>
    </citation>
    <scope>NUCLEOTIDE SEQUENCE [LARGE SCALE GENOMIC DNA]</scope>
    <source>
        <strain evidence="2 3">NBRC 105374</strain>
    </source>
</reference>
<evidence type="ECO:0000313" key="3">
    <source>
        <dbReference type="Proteomes" id="UP000321484"/>
    </source>
</evidence>
<name>A0A511YXF0_9CELL</name>